<protein>
    <recommendedName>
        <fullName evidence="7">Glycerol dehydrogenase</fullName>
        <ecNumber evidence="6">1.1.1.6</ecNumber>
    </recommendedName>
</protein>
<dbReference type="PIRSF" id="PIRSF000112">
    <property type="entry name" value="Glycerol_dehydrogenase"/>
    <property type="match status" value="1"/>
</dbReference>
<keyword evidence="2 9" id="KW-0479">Metal-binding</keyword>
<accession>A0A0M7GY11</accession>
<dbReference type="Gene3D" id="1.20.1090.10">
    <property type="entry name" value="Dehydroquinate synthase-like - alpha domain"/>
    <property type="match status" value="1"/>
</dbReference>
<dbReference type="RefSeq" id="WP_048026505.1">
    <property type="nucleotide sequence ID" value="NZ_CAJGUP010000199.1"/>
</dbReference>
<dbReference type="Pfam" id="PF00465">
    <property type="entry name" value="Fe-ADH"/>
    <property type="match status" value="1"/>
</dbReference>
<dbReference type="InterPro" id="IPR018211">
    <property type="entry name" value="ADH_Fe_CS"/>
</dbReference>
<name>A0A0J6C637_9BORD</name>
<dbReference type="GO" id="GO:0046872">
    <property type="term" value="F:metal ion binding"/>
    <property type="evidence" value="ECO:0007669"/>
    <property type="project" value="UniProtKB-KW"/>
</dbReference>
<sequence length="368" mass="37960">MIAGMGFPGRYLQGPGALAGLSDLLAELGCSRPLAVVDPAVADLAARVMAGMPRLVFGGECTREEIAGLAGRLPDGIDCLVAFGGGKTIDSAKGVARERGLPIVVCPSAASSDAPTSRLIVRYDARHAVAGVDKLRRNPDAVLVDTDVIVRAPARLFAAGIGDALSKAFEARACVQAGGLNAYGYRATATALRLADGCLEILLAHGERAMRAVRARQGGEDVEAVVEATVLLSGLGFESGGLSLAHALVRGLTTVPELAACLHGELVAFGTLAQMAAMACEPAEVGPVLALMRAVGLPASLRSLGLRRELEGGEWQRLIDATLATEYSRHLLPALTPARLRAVLEQAQAWGTAERAGDSYAPGAGDTQ</sequence>
<keyword evidence="9" id="KW-0862">Zinc</keyword>
<reference evidence="14 15" key="1">
    <citation type="submission" date="2015-09" db="EMBL/GenBank/DDBJ databases">
        <authorList>
            <person name="Jackson K.R."/>
            <person name="Lunt B.L."/>
            <person name="Fisher J.N.B."/>
            <person name="Gardner A.V."/>
            <person name="Bailey M.E."/>
            <person name="Deus L.M."/>
            <person name="Earl A.S."/>
            <person name="Gibby P.D."/>
            <person name="Hartmann K.A."/>
            <person name="Liu J.E."/>
            <person name="Manci A.M."/>
            <person name="Nielsen D.A."/>
            <person name="Solomon M.B."/>
            <person name="Breakwell D.P."/>
            <person name="Burnett S.H."/>
            <person name="Grose J.H."/>
        </authorList>
    </citation>
    <scope>NUCLEOTIDE SEQUENCE [LARGE SCALE GENOMIC DNA]</scope>
    <source>
        <strain evidence="14 15">2789STDY5608636</strain>
    </source>
</reference>
<comment type="pathway">
    <text evidence="5">Polyol metabolism; glycerol fermentation; glycerone phosphate from glycerol (oxidative route): step 1/2.</text>
</comment>
<dbReference type="EMBL" id="CP016440">
    <property type="protein sequence ID" value="ANY17662.1"/>
    <property type="molecule type" value="Genomic_DNA"/>
</dbReference>
<comment type="similarity">
    <text evidence="1">Belongs to the iron-containing alcohol dehydrogenase family.</text>
</comment>
<evidence type="ECO:0000256" key="2">
    <source>
        <dbReference type="ARBA" id="ARBA00022723"/>
    </source>
</evidence>
<dbReference type="CDD" id="cd08170">
    <property type="entry name" value="GlyDH"/>
    <property type="match status" value="1"/>
</dbReference>
<dbReference type="PROSITE" id="PS00913">
    <property type="entry name" value="ADH_IRON_1"/>
    <property type="match status" value="1"/>
</dbReference>
<comment type="cofactor">
    <cofactor evidence="9">
        <name>Zn(2+)</name>
        <dbReference type="ChEBI" id="CHEBI:29105"/>
    </cofactor>
    <text evidence="9">Binds 1 zinc ion per subunit.</text>
</comment>
<evidence type="ECO:0000256" key="4">
    <source>
        <dbReference type="ARBA" id="ARBA00023027"/>
    </source>
</evidence>
<feature type="binding site" evidence="9">
    <location>
        <position position="163"/>
    </location>
    <ligand>
        <name>glycerol</name>
        <dbReference type="ChEBI" id="CHEBI:17754"/>
    </ligand>
</feature>
<feature type="binding site" evidence="11">
    <location>
        <position position="123"/>
    </location>
    <ligand>
        <name>NAD(+)</name>
        <dbReference type="ChEBI" id="CHEBI:57540"/>
    </ligand>
</feature>
<dbReference type="GO" id="GO:0008888">
    <property type="term" value="F:glycerol dehydrogenase (NAD+) activity"/>
    <property type="evidence" value="ECO:0007669"/>
    <property type="project" value="UniProtKB-EC"/>
</dbReference>
<keyword evidence="4 11" id="KW-0520">NAD</keyword>
<feature type="binding site" evidence="11">
    <location>
        <begin position="86"/>
        <end position="90"/>
    </location>
    <ligand>
        <name>NAD(+)</name>
        <dbReference type="ChEBI" id="CHEBI:57540"/>
    </ligand>
</feature>
<dbReference type="KEGG" id="bpdz:BBN53_18295"/>
<feature type="binding site" evidence="11">
    <location>
        <position position="119"/>
    </location>
    <ligand>
        <name>NAD(+)</name>
        <dbReference type="ChEBI" id="CHEBI:57540"/>
    </ligand>
</feature>
<feature type="binding site" evidence="11">
    <location>
        <position position="117"/>
    </location>
    <ligand>
        <name>NAD(+)</name>
        <dbReference type="ChEBI" id="CHEBI:57540"/>
    </ligand>
</feature>
<evidence type="ECO:0000256" key="8">
    <source>
        <dbReference type="ARBA" id="ARBA00049006"/>
    </source>
</evidence>
<feature type="binding site" evidence="9">
    <location>
        <position position="263"/>
    </location>
    <ligand>
        <name>glycerol</name>
        <dbReference type="ChEBI" id="CHEBI:17754"/>
    </ligand>
</feature>
<evidence type="ECO:0000256" key="1">
    <source>
        <dbReference type="ARBA" id="ARBA00007358"/>
    </source>
</evidence>
<dbReference type="SUPFAM" id="SSF56796">
    <property type="entry name" value="Dehydroquinate synthase-like"/>
    <property type="match status" value="1"/>
</dbReference>
<dbReference type="PANTHER" id="PTHR43616:SF5">
    <property type="entry name" value="GLYCEROL DEHYDROGENASE 1"/>
    <property type="match status" value="1"/>
</dbReference>
<dbReference type="OrthoDB" id="5198708at2"/>
<dbReference type="PANTHER" id="PTHR43616">
    <property type="entry name" value="GLYCEROL DEHYDROGENASE"/>
    <property type="match status" value="1"/>
</dbReference>
<feature type="binding site" evidence="9">
    <location>
        <position position="246"/>
    </location>
    <ligand>
        <name>glycerol</name>
        <dbReference type="ChEBI" id="CHEBI:17754"/>
    </ligand>
</feature>
<evidence type="ECO:0000256" key="6">
    <source>
        <dbReference type="ARBA" id="ARBA00039147"/>
    </source>
</evidence>
<dbReference type="EC" id="1.1.1.6" evidence="6"/>
<accession>A0A0J6C637</accession>
<feature type="binding site" evidence="10">
    <location>
        <position position="113"/>
    </location>
    <ligand>
        <name>glycerol</name>
        <dbReference type="ChEBI" id="CHEBI:17754"/>
    </ligand>
</feature>
<evidence type="ECO:0000313" key="15">
    <source>
        <dbReference type="Proteomes" id="UP000053096"/>
    </source>
</evidence>
<gene>
    <name evidence="14" type="primary">gldA</name>
    <name evidence="13" type="ORF">BBN53_18295</name>
    <name evidence="14" type="ORF">ERS370011_03298</name>
</gene>
<evidence type="ECO:0000313" key="16">
    <source>
        <dbReference type="Proteomes" id="UP000092950"/>
    </source>
</evidence>
<keyword evidence="16" id="KW-1185">Reference proteome</keyword>
<dbReference type="Proteomes" id="UP000092950">
    <property type="component" value="Chromosome"/>
</dbReference>
<evidence type="ECO:0000256" key="10">
    <source>
        <dbReference type="PIRSR" id="PIRSR000112-2"/>
    </source>
</evidence>
<evidence type="ECO:0000313" key="13">
    <source>
        <dbReference type="EMBL" id="ANY17662.1"/>
    </source>
</evidence>
<dbReference type="EMBL" id="CYTV01000010">
    <property type="protein sequence ID" value="CUJ01104.1"/>
    <property type="molecule type" value="Genomic_DNA"/>
</dbReference>
<evidence type="ECO:0000256" key="11">
    <source>
        <dbReference type="PIRSR" id="PIRSR000112-3"/>
    </source>
</evidence>
<dbReference type="Proteomes" id="UP000053096">
    <property type="component" value="Unassembled WGS sequence"/>
</dbReference>
<comment type="catalytic activity">
    <reaction evidence="8">
        <text>glycerol + NAD(+) = dihydroxyacetone + NADH + H(+)</text>
        <dbReference type="Rhea" id="RHEA:13769"/>
        <dbReference type="ChEBI" id="CHEBI:15378"/>
        <dbReference type="ChEBI" id="CHEBI:16016"/>
        <dbReference type="ChEBI" id="CHEBI:17754"/>
        <dbReference type="ChEBI" id="CHEBI:57540"/>
        <dbReference type="ChEBI" id="CHEBI:57945"/>
        <dbReference type="EC" id="1.1.1.6"/>
    </reaction>
</comment>
<evidence type="ECO:0000259" key="12">
    <source>
        <dbReference type="Pfam" id="PF00465"/>
    </source>
</evidence>
<feature type="domain" description="Alcohol dehydrogenase iron-type/glycerol dehydrogenase GldA" evidence="12">
    <location>
        <begin position="8"/>
        <end position="146"/>
    </location>
</feature>
<keyword evidence="3 14" id="KW-0560">Oxidoreductase</keyword>
<dbReference type="AlphaFoldDB" id="A0A0J6C637"/>
<dbReference type="InterPro" id="IPR001670">
    <property type="entry name" value="ADH_Fe/GldA"/>
</dbReference>
<evidence type="ECO:0000256" key="9">
    <source>
        <dbReference type="PIRSR" id="PIRSR000112-1"/>
    </source>
</evidence>
<evidence type="ECO:0000313" key="14">
    <source>
        <dbReference type="EMBL" id="CUJ01104.1"/>
    </source>
</evidence>
<evidence type="ECO:0000256" key="5">
    <source>
        <dbReference type="ARBA" id="ARBA00037918"/>
    </source>
</evidence>
<reference evidence="13 16" key="2">
    <citation type="submission" date="2016-07" db="EMBL/GenBank/DDBJ databases">
        <title>Complete genome sequences of Bordetella pseudohinzii.</title>
        <authorList>
            <person name="Spilker T."/>
            <person name="Darrah R."/>
            <person name="LiPuma J.J."/>
        </authorList>
    </citation>
    <scope>NUCLEOTIDE SEQUENCE [LARGE SCALE GENOMIC DNA]</scope>
    <source>
        <strain evidence="13 16">HI4681</strain>
    </source>
</reference>
<dbReference type="Gene3D" id="3.40.50.1970">
    <property type="match status" value="1"/>
</dbReference>
<evidence type="ECO:0000256" key="7">
    <source>
        <dbReference type="ARBA" id="ARBA00040132"/>
    </source>
</evidence>
<organism evidence="14 15">
    <name type="scientific">Bordetella pseudohinzii</name>
    <dbReference type="NCBI Taxonomy" id="1331258"/>
    <lineage>
        <taxon>Bacteria</taxon>
        <taxon>Pseudomonadati</taxon>
        <taxon>Pseudomonadota</taxon>
        <taxon>Betaproteobacteria</taxon>
        <taxon>Burkholderiales</taxon>
        <taxon>Alcaligenaceae</taxon>
        <taxon>Bordetella</taxon>
    </lineage>
</organism>
<proteinExistence type="inferred from homology"/>
<dbReference type="InterPro" id="IPR016205">
    <property type="entry name" value="Glycerol_DH"/>
</dbReference>
<evidence type="ECO:0000256" key="3">
    <source>
        <dbReference type="ARBA" id="ARBA00023002"/>
    </source>
</evidence>